<keyword evidence="3" id="KW-1185">Reference proteome</keyword>
<evidence type="ECO:0000259" key="1">
    <source>
        <dbReference type="Pfam" id="PF00596"/>
    </source>
</evidence>
<dbReference type="Gene3D" id="3.40.225.10">
    <property type="entry name" value="Class II aldolase/adducin N-terminal domain"/>
    <property type="match status" value="1"/>
</dbReference>
<accession>A0AAE0LKP9</accession>
<gene>
    <name evidence="2" type="ORF">CYMTET_4229</name>
</gene>
<protein>
    <recommendedName>
        <fullName evidence="1">Class II aldolase/adducin N-terminal domain-containing protein</fullName>
    </recommendedName>
</protein>
<dbReference type="Pfam" id="PF00596">
    <property type="entry name" value="Aldolase_II"/>
    <property type="match status" value="1"/>
</dbReference>
<dbReference type="PANTHER" id="PTHR10672:SF21">
    <property type="entry name" value="CLASS II ALDOLASE_ADDUCIN N-TERMINAL DOMAIN-CONTAINING PROTEIN"/>
    <property type="match status" value="1"/>
</dbReference>
<dbReference type="AlphaFoldDB" id="A0AAE0LKP9"/>
<comment type="caution">
    <text evidence="2">The sequence shown here is derived from an EMBL/GenBank/DDBJ whole genome shotgun (WGS) entry which is preliminary data.</text>
</comment>
<proteinExistence type="predicted"/>
<evidence type="ECO:0000313" key="2">
    <source>
        <dbReference type="EMBL" id="KAK3288289.1"/>
    </source>
</evidence>
<dbReference type="InterPro" id="IPR001303">
    <property type="entry name" value="Aldolase_II/adducin_N"/>
</dbReference>
<feature type="domain" description="Class II aldolase/adducin N-terminal" evidence="1">
    <location>
        <begin position="11"/>
        <end position="117"/>
    </location>
</feature>
<dbReference type="InterPro" id="IPR036409">
    <property type="entry name" value="Aldolase_II/adducin_N_sf"/>
</dbReference>
<sequence>MLTIFLKYLREIHAADPVKNVCVLHTHQPYASALCCLKNGKMEMVHQNCLRFHNDIAYDPDFNGLVMEENEGQRLAKVMGGKRVLLHSNHGIIVVGASAAEAWDDLYYFERAAEVQVLVYSTGKPYTLIGDEVAAGFKKDMDEGKAGWAKNYFDAAKRNLIKQGKDADFDK</sequence>
<dbReference type="GO" id="GO:0005856">
    <property type="term" value="C:cytoskeleton"/>
    <property type="evidence" value="ECO:0007669"/>
    <property type="project" value="TreeGrafter"/>
</dbReference>
<dbReference type="SUPFAM" id="SSF53639">
    <property type="entry name" value="AraD/HMP-PK domain-like"/>
    <property type="match status" value="1"/>
</dbReference>
<name>A0AAE0LKP9_9CHLO</name>
<dbReference type="GO" id="GO:0051015">
    <property type="term" value="F:actin filament binding"/>
    <property type="evidence" value="ECO:0007669"/>
    <property type="project" value="TreeGrafter"/>
</dbReference>
<organism evidence="2 3">
    <name type="scientific">Cymbomonas tetramitiformis</name>
    <dbReference type="NCBI Taxonomy" id="36881"/>
    <lineage>
        <taxon>Eukaryota</taxon>
        <taxon>Viridiplantae</taxon>
        <taxon>Chlorophyta</taxon>
        <taxon>Pyramimonadophyceae</taxon>
        <taxon>Pyramimonadales</taxon>
        <taxon>Pyramimonadaceae</taxon>
        <taxon>Cymbomonas</taxon>
    </lineage>
</organism>
<reference evidence="2 3" key="1">
    <citation type="journal article" date="2015" name="Genome Biol. Evol.">
        <title>Comparative Genomics of a Bacterivorous Green Alga Reveals Evolutionary Causalities and Consequences of Phago-Mixotrophic Mode of Nutrition.</title>
        <authorList>
            <person name="Burns J.A."/>
            <person name="Paasch A."/>
            <person name="Narechania A."/>
            <person name="Kim E."/>
        </authorList>
    </citation>
    <scope>NUCLEOTIDE SEQUENCE [LARGE SCALE GENOMIC DNA]</scope>
    <source>
        <strain evidence="2 3">PLY_AMNH</strain>
    </source>
</reference>
<dbReference type="Proteomes" id="UP001190700">
    <property type="component" value="Unassembled WGS sequence"/>
</dbReference>
<dbReference type="InterPro" id="IPR051017">
    <property type="entry name" value="Aldolase-II_Adducin_sf"/>
</dbReference>
<dbReference type="PANTHER" id="PTHR10672">
    <property type="entry name" value="ADDUCIN"/>
    <property type="match status" value="1"/>
</dbReference>
<evidence type="ECO:0000313" key="3">
    <source>
        <dbReference type="Proteomes" id="UP001190700"/>
    </source>
</evidence>
<dbReference type="EMBL" id="LGRX02000518">
    <property type="protein sequence ID" value="KAK3288289.1"/>
    <property type="molecule type" value="Genomic_DNA"/>
</dbReference>